<feature type="compositionally biased region" description="Basic and acidic residues" evidence="1">
    <location>
        <begin position="111"/>
        <end position="121"/>
    </location>
</feature>
<keyword evidence="2" id="KW-0812">Transmembrane</keyword>
<proteinExistence type="predicted"/>
<organism evidence="4 5">
    <name type="scientific">Actinophytocola gossypii</name>
    <dbReference type="NCBI Taxonomy" id="2812003"/>
    <lineage>
        <taxon>Bacteria</taxon>
        <taxon>Bacillati</taxon>
        <taxon>Actinomycetota</taxon>
        <taxon>Actinomycetes</taxon>
        <taxon>Pseudonocardiales</taxon>
        <taxon>Pseudonocardiaceae</taxon>
    </lineage>
</organism>
<keyword evidence="5" id="KW-1185">Reference proteome</keyword>
<evidence type="ECO:0000256" key="2">
    <source>
        <dbReference type="SAM" id="Phobius"/>
    </source>
</evidence>
<reference evidence="4 5" key="1">
    <citation type="submission" date="2021-02" db="EMBL/GenBank/DDBJ databases">
        <title>Actinophytocola xerophila sp. nov., isolated from soil of cotton cropping field.</title>
        <authorList>
            <person name="Huang R."/>
            <person name="Chen X."/>
            <person name="Ge X."/>
            <person name="Liu W."/>
        </authorList>
    </citation>
    <scope>NUCLEOTIDE SEQUENCE [LARGE SCALE GENOMIC DNA]</scope>
    <source>
        <strain evidence="4 5">S1-96</strain>
    </source>
</reference>
<feature type="region of interest" description="Disordered" evidence="1">
    <location>
        <begin position="102"/>
        <end position="121"/>
    </location>
</feature>
<name>A0ABT2J3R4_9PSEU</name>
<dbReference type="InterPro" id="IPR021202">
    <property type="entry name" value="Rv3654c-like"/>
</dbReference>
<evidence type="ECO:0000313" key="5">
    <source>
        <dbReference type="Proteomes" id="UP001156441"/>
    </source>
</evidence>
<protein>
    <submittedName>
        <fullName evidence="4">Flp pilus-assembly TadE/G-like family protein</fullName>
    </submittedName>
</protein>
<comment type="caution">
    <text evidence="4">The sequence shown here is derived from an EMBL/GenBank/DDBJ whole genome shotgun (WGS) entry which is preliminary data.</text>
</comment>
<feature type="domain" description="Putative Flp pilus-assembly TadG-like N-terminal" evidence="3">
    <location>
        <begin position="2"/>
        <end position="46"/>
    </location>
</feature>
<keyword evidence="2" id="KW-1133">Transmembrane helix</keyword>
<dbReference type="Pfam" id="PF13400">
    <property type="entry name" value="Tad"/>
    <property type="match status" value="1"/>
</dbReference>
<accession>A0ABT2J3R4</accession>
<evidence type="ECO:0000256" key="1">
    <source>
        <dbReference type="SAM" id="MobiDB-lite"/>
    </source>
</evidence>
<feature type="transmembrane region" description="Helical" evidence="2">
    <location>
        <begin position="6"/>
        <end position="25"/>
    </location>
</feature>
<evidence type="ECO:0000313" key="4">
    <source>
        <dbReference type="EMBL" id="MCT2582502.1"/>
    </source>
</evidence>
<dbReference type="EMBL" id="JAFFZE010000006">
    <property type="protein sequence ID" value="MCT2582502.1"/>
    <property type="molecule type" value="Genomic_DNA"/>
</dbReference>
<dbReference type="InterPro" id="IPR028087">
    <property type="entry name" value="Tad_N"/>
</dbReference>
<dbReference type="NCBIfam" id="TIGR03816">
    <property type="entry name" value="tadE_like_DECH"/>
    <property type="match status" value="1"/>
</dbReference>
<dbReference type="Proteomes" id="UP001156441">
    <property type="component" value="Unassembled WGS sequence"/>
</dbReference>
<keyword evidence="2" id="KW-0472">Membrane</keyword>
<gene>
    <name evidence="4" type="ORF">JT362_05120</name>
</gene>
<sequence length="121" mass="12274">MATLWAAGAIAAVMVVTVVVVWIGAAANARHRAAAAADLAALAAAGSAIHGERSACDKASWVADRMRVTLASCRLDGWNALVEITAAPPGVLAGFGPAEARARAGPGKPVVEPRRTVVPER</sequence>
<evidence type="ECO:0000259" key="3">
    <source>
        <dbReference type="Pfam" id="PF13400"/>
    </source>
</evidence>